<dbReference type="InterPro" id="IPR039421">
    <property type="entry name" value="Type_1_exporter"/>
</dbReference>
<feature type="domain" description="ABC transmembrane type-1" evidence="9">
    <location>
        <begin position="125"/>
        <end position="295"/>
    </location>
</feature>
<evidence type="ECO:0000256" key="6">
    <source>
        <dbReference type="ARBA" id="ARBA00023136"/>
    </source>
</evidence>
<dbReference type="InterPro" id="IPR027417">
    <property type="entry name" value="P-loop_NTPase"/>
</dbReference>
<feature type="domain" description="ABC transporter" evidence="8">
    <location>
        <begin position="326"/>
        <end position="567"/>
    </location>
</feature>
<keyword evidence="3" id="KW-0547">Nucleotide-binding</keyword>
<dbReference type="InterPro" id="IPR003593">
    <property type="entry name" value="AAA+_ATPase"/>
</dbReference>
<dbReference type="PANTHER" id="PTHR24221:SF654">
    <property type="entry name" value="ATP-BINDING CASSETTE SUB-FAMILY B MEMBER 6"/>
    <property type="match status" value="1"/>
</dbReference>
<dbReference type="PROSITE" id="PS50893">
    <property type="entry name" value="ABC_TRANSPORTER_2"/>
    <property type="match status" value="1"/>
</dbReference>
<dbReference type="InterPro" id="IPR011527">
    <property type="entry name" value="ABC1_TM_dom"/>
</dbReference>
<evidence type="ECO:0000256" key="2">
    <source>
        <dbReference type="ARBA" id="ARBA00022692"/>
    </source>
</evidence>
<dbReference type="Gene3D" id="1.20.1560.10">
    <property type="entry name" value="ABC transporter type 1, transmembrane domain"/>
    <property type="match status" value="1"/>
</dbReference>
<dbReference type="GO" id="GO:0005524">
    <property type="term" value="F:ATP binding"/>
    <property type="evidence" value="ECO:0007669"/>
    <property type="project" value="UniProtKB-KW"/>
</dbReference>
<feature type="transmembrane region" description="Helical" evidence="7">
    <location>
        <begin position="52"/>
        <end position="71"/>
    </location>
</feature>
<evidence type="ECO:0000256" key="7">
    <source>
        <dbReference type="SAM" id="Phobius"/>
    </source>
</evidence>
<dbReference type="RefSeq" id="WP_116479770.1">
    <property type="nucleotide sequence ID" value="NZ_QEKV01000002.1"/>
</dbReference>
<protein>
    <submittedName>
        <fullName evidence="10">ATP-binding cassette subfamily B protein</fullName>
    </submittedName>
</protein>
<name>A0A2U1E5U7_9FIRM</name>
<feature type="transmembrane region" description="Helical" evidence="7">
    <location>
        <begin position="268"/>
        <end position="291"/>
    </location>
</feature>
<dbReference type="GO" id="GO:0005886">
    <property type="term" value="C:plasma membrane"/>
    <property type="evidence" value="ECO:0007669"/>
    <property type="project" value="UniProtKB-SubCell"/>
</dbReference>
<evidence type="ECO:0000313" key="10">
    <source>
        <dbReference type="EMBL" id="PVY95324.1"/>
    </source>
</evidence>
<dbReference type="EMBL" id="QEKV01000002">
    <property type="protein sequence ID" value="PVY95324.1"/>
    <property type="molecule type" value="Genomic_DNA"/>
</dbReference>
<evidence type="ECO:0000256" key="5">
    <source>
        <dbReference type="ARBA" id="ARBA00022989"/>
    </source>
</evidence>
<organism evidence="10 11">
    <name type="scientific">Ezakiella coagulans</name>
    <dbReference type="NCBI Taxonomy" id="46507"/>
    <lineage>
        <taxon>Bacteria</taxon>
        <taxon>Bacillati</taxon>
        <taxon>Bacillota</taxon>
        <taxon>Tissierellia</taxon>
        <taxon>Ezakiella</taxon>
    </lineage>
</organism>
<evidence type="ECO:0000256" key="3">
    <source>
        <dbReference type="ARBA" id="ARBA00022741"/>
    </source>
</evidence>
<dbReference type="InterPro" id="IPR036640">
    <property type="entry name" value="ABC1_TM_sf"/>
</dbReference>
<keyword evidence="5 7" id="KW-1133">Transmembrane helix</keyword>
<dbReference type="GO" id="GO:0034040">
    <property type="term" value="F:ATPase-coupled lipid transmembrane transporter activity"/>
    <property type="evidence" value="ECO:0007669"/>
    <property type="project" value="TreeGrafter"/>
</dbReference>
<dbReference type="PANTHER" id="PTHR24221">
    <property type="entry name" value="ATP-BINDING CASSETTE SUB-FAMILY B"/>
    <property type="match status" value="1"/>
</dbReference>
<dbReference type="SUPFAM" id="SSF52540">
    <property type="entry name" value="P-loop containing nucleoside triphosphate hydrolases"/>
    <property type="match status" value="1"/>
</dbReference>
<feature type="transmembrane region" description="Helical" evidence="7">
    <location>
        <begin position="241"/>
        <end position="262"/>
    </location>
</feature>
<keyword evidence="2 7" id="KW-0812">Transmembrane</keyword>
<dbReference type="SUPFAM" id="SSF90123">
    <property type="entry name" value="ABC transporter transmembrane region"/>
    <property type="match status" value="1"/>
</dbReference>
<feature type="transmembrane region" description="Helical" evidence="7">
    <location>
        <begin position="156"/>
        <end position="174"/>
    </location>
</feature>
<gene>
    <name evidence="10" type="ORF">C7381_102214</name>
</gene>
<comment type="subcellular location">
    <subcellularLocation>
        <location evidence="1">Cell membrane</location>
        <topology evidence="1">Multi-pass membrane protein</topology>
    </subcellularLocation>
</comment>
<dbReference type="Proteomes" id="UP000245793">
    <property type="component" value="Unassembled WGS sequence"/>
</dbReference>
<feature type="transmembrane region" description="Helical" evidence="7">
    <location>
        <begin position="21"/>
        <end position="40"/>
    </location>
</feature>
<dbReference type="SMART" id="SM00382">
    <property type="entry name" value="AAA"/>
    <property type="match status" value="1"/>
</dbReference>
<dbReference type="AlphaFoldDB" id="A0A2U1E5U7"/>
<sequence>MFKKISSELGVLDKILIPIGFLADSLLKVFNIFIIVFVLMKNEEIKNFGFVKFFALFTLAFLFIFAIDFFIKKRNILRFADLKDKYFKMFLDRSMSMPYDMFENSEIMSKGKESNSFLASYESGFQNAYNQLLTIGSNLTFLLIIFAVAIYVDFKIFLALLFIVVCEFIFVDLISKYKEKYKKDGSKIEFKITNYSNFATDIKNAKDIRLFSADKMYELYQNETLETYIKFMNKYYKAENVYNLMLSIFTGISIFTIIFILKDASVESIILISGILSIFSASVSITLKSFIQYNEEKLRYNVFNEFMTTTDKRYTIDKTPIFKNSIEFKNVTFSYPGSSEVILRDLSFKISKGEHIALLGLNGAGKSTVIKLLMGYYKPDKGHILIDGNDLSDYSYKSLSTLFAPMFQNVEPLALTIAEIVSSSERENQDEEKIISSLKTVGLYELVETLPEGIHTPLTKILNPTGYVFSGGGNQKLAMARVIYNSERPIVILDEPTAALDSIAEERVYRDLDSVLKDRSAIFITHRLASVKFLDKIMLLNDGKIVEEGSHDELMMKDGVYKSMYEKQAYYYKFEGEL</sequence>
<evidence type="ECO:0000313" key="11">
    <source>
        <dbReference type="Proteomes" id="UP000245793"/>
    </source>
</evidence>
<evidence type="ECO:0000256" key="1">
    <source>
        <dbReference type="ARBA" id="ARBA00004651"/>
    </source>
</evidence>
<dbReference type="PROSITE" id="PS50929">
    <property type="entry name" value="ABC_TM1F"/>
    <property type="match status" value="1"/>
</dbReference>
<dbReference type="Pfam" id="PF00005">
    <property type="entry name" value="ABC_tran"/>
    <property type="match status" value="1"/>
</dbReference>
<proteinExistence type="predicted"/>
<dbReference type="GO" id="GO:0140359">
    <property type="term" value="F:ABC-type transporter activity"/>
    <property type="evidence" value="ECO:0007669"/>
    <property type="project" value="InterPro"/>
</dbReference>
<evidence type="ECO:0000259" key="9">
    <source>
        <dbReference type="PROSITE" id="PS50929"/>
    </source>
</evidence>
<evidence type="ECO:0000256" key="4">
    <source>
        <dbReference type="ARBA" id="ARBA00022840"/>
    </source>
</evidence>
<evidence type="ECO:0000259" key="8">
    <source>
        <dbReference type="PROSITE" id="PS50893"/>
    </source>
</evidence>
<dbReference type="Gene3D" id="3.40.50.300">
    <property type="entry name" value="P-loop containing nucleotide triphosphate hydrolases"/>
    <property type="match status" value="1"/>
</dbReference>
<keyword evidence="11" id="KW-1185">Reference proteome</keyword>
<keyword evidence="6 7" id="KW-0472">Membrane</keyword>
<accession>A0A2U1E5U7</accession>
<dbReference type="GO" id="GO:0016887">
    <property type="term" value="F:ATP hydrolysis activity"/>
    <property type="evidence" value="ECO:0007669"/>
    <property type="project" value="InterPro"/>
</dbReference>
<reference evidence="10 11" key="1">
    <citation type="submission" date="2018-04" db="EMBL/GenBank/DDBJ databases">
        <title>Genomic Encyclopedia of Type Strains, Phase IV (KMG-IV): sequencing the most valuable type-strain genomes for metagenomic binning, comparative biology and taxonomic classification.</title>
        <authorList>
            <person name="Goeker M."/>
        </authorList>
    </citation>
    <scope>NUCLEOTIDE SEQUENCE [LARGE SCALE GENOMIC DNA]</scope>
    <source>
        <strain evidence="10 11">DSM 20705</strain>
    </source>
</reference>
<dbReference type="InterPro" id="IPR003439">
    <property type="entry name" value="ABC_transporter-like_ATP-bd"/>
</dbReference>
<keyword evidence="4 10" id="KW-0067">ATP-binding</keyword>
<comment type="caution">
    <text evidence="10">The sequence shown here is derived from an EMBL/GenBank/DDBJ whole genome shotgun (WGS) entry which is preliminary data.</text>
</comment>